<organism evidence="1">
    <name type="scientific">Arundo donax</name>
    <name type="common">Giant reed</name>
    <name type="synonym">Donax arundinaceus</name>
    <dbReference type="NCBI Taxonomy" id="35708"/>
    <lineage>
        <taxon>Eukaryota</taxon>
        <taxon>Viridiplantae</taxon>
        <taxon>Streptophyta</taxon>
        <taxon>Embryophyta</taxon>
        <taxon>Tracheophyta</taxon>
        <taxon>Spermatophyta</taxon>
        <taxon>Magnoliopsida</taxon>
        <taxon>Liliopsida</taxon>
        <taxon>Poales</taxon>
        <taxon>Poaceae</taxon>
        <taxon>PACMAD clade</taxon>
        <taxon>Arundinoideae</taxon>
        <taxon>Arundineae</taxon>
        <taxon>Arundo</taxon>
    </lineage>
</organism>
<accession>A0A0A8XYX1</accession>
<dbReference type="AlphaFoldDB" id="A0A0A8XYX1"/>
<reference evidence="1" key="2">
    <citation type="journal article" date="2015" name="Data Brief">
        <title>Shoot transcriptome of the giant reed, Arundo donax.</title>
        <authorList>
            <person name="Barrero R.A."/>
            <person name="Guerrero F.D."/>
            <person name="Moolhuijzen P."/>
            <person name="Goolsby J.A."/>
            <person name="Tidwell J."/>
            <person name="Bellgard S.E."/>
            <person name="Bellgard M.I."/>
        </authorList>
    </citation>
    <scope>NUCLEOTIDE SEQUENCE</scope>
    <source>
        <tissue evidence="1">Shoot tissue taken approximately 20 cm above the soil surface</tissue>
    </source>
</reference>
<protein>
    <submittedName>
        <fullName evidence="1">Uncharacterized protein</fullName>
    </submittedName>
</protein>
<evidence type="ECO:0000313" key="1">
    <source>
        <dbReference type="EMBL" id="JAD19159.1"/>
    </source>
</evidence>
<sequence length="34" mass="4035">MHSIAERPFRSISAFFLMEEMSIFFHCLLSGMHM</sequence>
<name>A0A0A8XYX1_ARUDO</name>
<dbReference type="EMBL" id="GBRH01278736">
    <property type="protein sequence ID" value="JAD19159.1"/>
    <property type="molecule type" value="Transcribed_RNA"/>
</dbReference>
<proteinExistence type="predicted"/>
<reference evidence="1" key="1">
    <citation type="submission" date="2014-09" db="EMBL/GenBank/DDBJ databases">
        <authorList>
            <person name="Magalhaes I.L.F."/>
            <person name="Oliveira U."/>
            <person name="Santos F.R."/>
            <person name="Vidigal T.H.D.A."/>
            <person name="Brescovit A.D."/>
            <person name="Santos A.J."/>
        </authorList>
    </citation>
    <scope>NUCLEOTIDE SEQUENCE</scope>
    <source>
        <tissue evidence="1">Shoot tissue taken approximately 20 cm above the soil surface</tissue>
    </source>
</reference>